<name>A0ABN1ZS71_9ACTN</name>
<evidence type="ECO:0000313" key="4">
    <source>
        <dbReference type="Proteomes" id="UP001500443"/>
    </source>
</evidence>
<evidence type="ECO:0000256" key="2">
    <source>
        <dbReference type="ARBA" id="ARBA00022801"/>
    </source>
</evidence>
<dbReference type="PANTHER" id="PTHR43037">
    <property type="entry name" value="UNNAMED PRODUCT-RELATED"/>
    <property type="match status" value="1"/>
</dbReference>
<gene>
    <name evidence="3" type="ORF">GCM10009802_60220</name>
</gene>
<comment type="caution">
    <text evidence="3">The sequence shown here is derived from an EMBL/GenBank/DDBJ whole genome shotgun (WGS) entry which is preliminary data.</text>
</comment>
<dbReference type="InterPro" id="IPR050955">
    <property type="entry name" value="Plant_Biomass_Hydrol_Est"/>
</dbReference>
<sequence length="298" mass="30776">MTTRAETVRRAERHELTFHGRRRRFLLLRPEPGGGTGPVPLVVDLHPSALGPAAQLRASGLGELTAQGYAVAAPQGALPYQGGWAWSLPGVPLAGEERIRDEAAGVDDVAFLAALLDTLDGMLAVDPARRHLSGFSGGARLASHAAARFGDRLASVACVGGVRRPGGRHATTPPLLAVHGLRDDTNPYHGGAGPRWAEPVPDGSARCAAASGCAAEPVRTEPAPGVTEFWHRDAAGDRPVRLVAVAALGHAWPGTAEPLVGGHLSGAGSNTYDASAAVRRFFAEYPRTPGGVPAADAP</sequence>
<keyword evidence="2" id="KW-0378">Hydrolase</keyword>
<dbReference type="PANTHER" id="PTHR43037:SF5">
    <property type="entry name" value="FERULOYL ESTERASE"/>
    <property type="match status" value="1"/>
</dbReference>
<dbReference type="RefSeq" id="WP_344294365.1">
    <property type="nucleotide sequence ID" value="NZ_BAAAPF010000346.1"/>
</dbReference>
<proteinExistence type="predicted"/>
<dbReference type="Gene3D" id="3.40.50.1820">
    <property type="entry name" value="alpha/beta hydrolase"/>
    <property type="match status" value="1"/>
</dbReference>
<dbReference type="Proteomes" id="UP001500443">
    <property type="component" value="Unassembled WGS sequence"/>
</dbReference>
<dbReference type="EMBL" id="BAAAPF010000346">
    <property type="protein sequence ID" value="GAA1503403.1"/>
    <property type="molecule type" value="Genomic_DNA"/>
</dbReference>
<protein>
    <submittedName>
        <fullName evidence="3">PHB depolymerase family esterase</fullName>
    </submittedName>
</protein>
<accession>A0ABN1ZS71</accession>
<evidence type="ECO:0000313" key="3">
    <source>
        <dbReference type="EMBL" id="GAA1503403.1"/>
    </source>
</evidence>
<keyword evidence="4" id="KW-1185">Reference proteome</keyword>
<reference evidence="3 4" key="1">
    <citation type="journal article" date="2019" name="Int. J. Syst. Evol. Microbiol.">
        <title>The Global Catalogue of Microorganisms (GCM) 10K type strain sequencing project: providing services to taxonomists for standard genome sequencing and annotation.</title>
        <authorList>
            <consortium name="The Broad Institute Genomics Platform"/>
            <consortium name="The Broad Institute Genome Sequencing Center for Infectious Disease"/>
            <person name="Wu L."/>
            <person name="Ma J."/>
        </authorList>
    </citation>
    <scope>NUCLEOTIDE SEQUENCE [LARGE SCALE GENOMIC DNA]</scope>
    <source>
        <strain evidence="3 4">JCM 15481</strain>
    </source>
</reference>
<evidence type="ECO:0000256" key="1">
    <source>
        <dbReference type="ARBA" id="ARBA00022729"/>
    </source>
</evidence>
<organism evidence="3 4">
    <name type="scientific">Streptomyces synnematoformans</name>
    <dbReference type="NCBI Taxonomy" id="415721"/>
    <lineage>
        <taxon>Bacteria</taxon>
        <taxon>Bacillati</taxon>
        <taxon>Actinomycetota</taxon>
        <taxon>Actinomycetes</taxon>
        <taxon>Kitasatosporales</taxon>
        <taxon>Streptomycetaceae</taxon>
        <taxon>Streptomyces</taxon>
    </lineage>
</organism>
<keyword evidence="1" id="KW-0732">Signal</keyword>
<dbReference type="SUPFAM" id="SSF53474">
    <property type="entry name" value="alpha/beta-Hydrolases"/>
    <property type="match status" value="1"/>
</dbReference>
<dbReference type="InterPro" id="IPR029058">
    <property type="entry name" value="AB_hydrolase_fold"/>
</dbReference>